<evidence type="ECO:0000313" key="2">
    <source>
        <dbReference type="EMBL" id="MBD3690013.1"/>
    </source>
</evidence>
<keyword evidence="3" id="KW-1185">Reference proteome</keyword>
<feature type="compositionally biased region" description="Basic residues" evidence="1">
    <location>
        <begin position="1"/>
        <end position="13"/>
    </location>
</feature>
<sequence length="644" mass="70865">MSHRSQSKKRRLFGRRDTERVSSPHVPAPLPADDDIWSSPSSPAPTPTWADLPTPDSPASTEPSRRRYSDAPLPSVPSSPTRGAHYVEIAAAQEHPSDDIATPAEVAEEIPVVEHARPRGDYSWRQRATSRPSTRADVSAERTTALVERALEALASAGFNESQIELTRPALEAIAADLVTADTEAPDQPTRPANDSAPAQPTRENERVSQLRVPPLKDATPASSEATPAPAPEFDAAHTEARARQQAQAELAERRRERERHAREAAEAEEARRTRQIQLARAEAEQRRLAEAKTRAAAEAEARQTAEAQRQRRLVEEERRNRERAAIATSQSAPTEEPAAHEEMTPRRFARKLREADSLCRGCDGLLEVVTIQFGLDHTQTYARALAHARAVVTEGLGLFADAQINHKPLPGEDYRVSLDEACARLREESLRFAGWRHADSSVEDIVADLEPFIEQAERGLARAGDVAEAMTEVQPQHADVLLEDARMAAGQLSQARDLLDQARRASAEGEAERTPDLTQRGEHAILAAVLVAHRVDDWDEYVGNQRTREVAADSATALRFSLQAVSCYLAALEDFISLHRARVSLAARTMLMLAADTLTRVEELAPTDPDAALRLIDQAEQQAEQADRLALSALSDRAEARER</sequence>
<evidence type="ECO:0000256" key="1">
    <source>
        <dbReference type="SAM" id="MobiDB-lite"/>
    </source>
</evidence>
<dbReference type="RefSeq" id="WP_191072120.1">
    <property type="nucleotide sequence ID" value="NZ_CP060506.1"/>
</dbReference>
<comment type="caution">
    <text evidence="2">The sequence shown here is derived from an EMBL/GenBank/DDBJ whole genome shotgun (WGS) entry which is preliminary data.</text>
</comment>
<dbReference type="AlphaFoldDB" id="A0A8I0GC22"/>
<gene>
    <name evidence="2" type="ORF">H8R10_07225</name>
</gene>
<reference evidence="2 3" key="1">
    <citation type="submission" date="2020-08" db="EMBL/GenBank/DDBJ databases">
        <title>Winkia gen. nov., sp. nov., isolated from faeces of the Anser albifrons in China.</title>
        <authorList>
            <person name="Liu Q."/>
        </authorList>
    </citation>
    <scope>NUCLEOTIDE SEQUENCE [LARGE SCALE GENOMIC DNA]</scope>
    <source>
        <strain evidence="2 3">C62</strain>
    </source>
</reference>
<feature type="compositionally biased region" description="Basic and acidic residues" evidence="1">
    <location>
        <begin position="338"/>
        <end position="347"/>
    </location>
</feature>
<feature type="compositionally biased region" description="Basic and acidic residues" evidence="1">
    <location>
        <begin position="251"/>
        <end position="273"/>
    </location>
</feature>
<feature type="compositionally biased region" description="Low complexity" evidence="1">
    <location>
        <begin position="219"/>
        <end position="228"/>
    </location>
</feature>
<dbReference type="Proteomes" id="UP000627538">
    <property type="component" value="Unassembled WGS sequence"/>
</dbReference>
<feature type="region of interest" description="Disordered" evidence="1">
    <location>
        <begin position="177"/>
        <end position="347"/>
    </location>
</feature>
<organism evidence="2 3">
    <name type="scientific">Nanchangia anserum</name>
    <dbReference type="NCBI Taxonomy" id="2692125"/>
    <lineage>
        <taxon>Bacteria</taxon>
        <taxon>Bacillati</taxon>
        <taxon>Actinomycetota</taxon>
        <taxon>Actinomycetes</taxon>
        <taxon>Actinomycetales</taxon>
        <taxon>Actinomycetaceae</taxon>
        <taxon>Nanchangia</taxon>
    </lineage>
</organism>
<evidence type="ECO:0000313" key="3">
    <source>
        <dbReference type="Proteomes" id="UP000627538"/>
    </source>
</evidence>
<feature type="region of interest" description="Disordered" evidence="1">
    <location>
        <begin position="1"/>
        <end position="141"/>
    </location>
</feature>
<feature type="compositionally biased region" description="Basic and acidic residues" evidence="1">
    <location>
        <begin position="112"/>
        <end position="124"/>
    </location>
</feature>
<name>A0A8I0GC22_9ACTO</name>
<dbReference type="EMBL" id="JACRUO010000002">
    <property type="protein sequence ID" value="MBD3690013.1"/>
    <property type="molecule type" value="Genomic_DNA"/>
</dbReference>
<accession>A0A8I0GC22</accession>
<proteinExistence type="predicted"/>
<feature type="compositionally biased region" description="Basic and acidic residues" evidence="1">
    <location>
        <begin position="282"/>
        <end position="325"/>
    </location>
</feature>
<protein>
    <submittedName>
        <fullName evidence="2">Uncharacterized protein</fullName>
    </submittedName>
</protein>